<dbReference type="AlphaFoldDB" id="A0A834GL18"/>
<feature type="signal peptide" evidence="2">
    <location>
        <begin position="1"/>
        <end position="30"/>
    </location>
</feature>
<evidence type="ECO:0000313" key="4">
    <source>
        <dbReference type="Proteomes" id="UP000626092"/>
    </source>
</evidence>
<keyword evidence="1" id="KW-1133">Transmembrane helix</keyword>
<dbReference type="PANTHER" id="PTHR31414:SF15">
    <property type="entry name" value="PLASMA MEMBRANE FUSION PROTEIN"/>
    <property type="match status" value="1"/>
</dbReference>
<keyword evidence="4" id="KW-1185">Reference proteome</keyword>
<dbReference type="Proteomes" id="UP000626092">
    <property type="component" value="Unassembled WGS sequence"/>
</dbReference>
<feature type="transmembrane region" description="Helical" evidence="1">
    <location>
        <begin position="108"/>
        <end position="135"/>
    </location>
</feature>
<dbReference type="OrthoDB" id="1937321at2759"/>
<evidence type="ECO:0000313" key="3">
    <source>
        <dbReference type="EMBL" id="KAF7134645.1"/>
    </source>
</evidence>
<feature type="transmembrane region" description="Helical" evidence="1">
    <location>
        <begin position="259"/>
        <end position="278"/>
    </location>
</feature>
<proteinExistence type="predicted"/>
<dbReference type="GO" id="GO:0009506">
    <property type="term" value="C:plasmodesma"/>
    <property type="evidence" value="ECO:0007669"/>
    <property type="project" value="TreeGrafter"/>
</dbReference>
<keyword evidence="1" id="KW-0472">Membrane</keyword>
<protein>
    <submittedName>
        <fullName evidence="3">Uncharacterized protein</fullName>
    </submittedName>
</protein>
<keyword evidence="1" id="KW-0812">Transmembrane</keyword>
<evidence type="ECO:0000256" key="2">
    <source>
        <dbReference type="SAM" id="SignalP"/>
    </source>
</evidence>
<dbReference type="EMBL" id="WJXA01000008">
    <property type="protein sequence ID" value="KAF7134645.1"/>
    <property type="molecule type" value="Genomic_DNA"/>
</dbReference>
<sequence length="564" mass="62243">MSLLIKPFPCLLLPIIFILFSSTLHSISHGAPSTDLHSQTNHIPGAVDESENGVVGWGVRRSVLENLSITLAAQRTRRKDPLNNFNYYVGGWNISNKHYFASVGFTGITFFLIAAIWFVGFGLCLLLLCCCFCCCHREPYGYSRAAYALSLILLLLFTLAAVIGCIVLYTGQGQFHNTISDTLDYVVFQANTTVANLENVSDYLAAAKSIGIDQVSLPTSVQNNIDNVDKEISSAATTLQSETDKNKKHIEDVLDTVRLALIIIAAVMLLLALLGFLLSILGLQFLVYVLVIIGWILIAGTFILAGVFLIVHNLVGDTCFVMDQWVQNPTAHTALDDILPCVDNATTQATLSQSQEVTYQLVGIVNGVIANMSNVNLVNWILKMQHRKTANFDDYFLAKTKLNIEQISGDSQSRFSFLLQVWQNYVCQVSSNNTCTTVGRLTPTMYSQMIKATNVSYGLYHYGPFLVGLLDCSFVRETFTGITHDYCADLKRYSMWVYIGLAMVSAAVMLSLIFWRLTTENPQNKKLVIGYPSGSAVTRLWYPLSSANCTAACPPTCRDGYAKG</sequence>
<organism evidence="3 4">
    <name type="scientific">Rhododendron simsii</name>
    <name type="common">Sims's rhododendron</name>
    <dbReference type="NCBI Taxonomy" id="118357"/>
    <lineage>
        <taxon>Eukaryota</taxon>
        <taxon>Viridiplantae</taxon>
        <taxon>Streptophyta</taxon>
        <taxon>Embryophyta</taxon>
        <taxon>Tracheophyta</taxon>
        <taxon>Spermatophyta</taxon>
        <taxon>Magnoliopsida</taxon>
        <taxon>eudicotyledons</taxon>
        <taxon>Gunneridae</taxon>
        <taxon>Pentapetalae</taxon>
        <taxon>asterids</taxon>
        <taxon>Ericales</taxon>
        <taxon>Ericaceae</taxon>
        <taxon>Ericoideae</taxon>
        <taxon>Rhodoreae</taxon>
        <taxon>Rhododendron</taxon>
    </lineage>
</organism>
<gene>
    <name evidence="3" type="ORF">RHSIM_Rhsim08G0209600</name>
</gene>
<comment type="caution">
    <text evidence="3">The sequence shown here is derived from an EMBL/GenBank/DDBJ whole genome shotgun (WGS) entry which is preliminary data.</text>
</comment>
<feature type="chain" id="PRO_5032446349" evidence="2">
    <location>
        <begin position="31"/>
        <end position="564"/>
    </location>
</feature>
<feature type="transmembrane region" description="Helical" evidence="1">
    <location>
        <begin position="285"/>
        <end position="311"/>
    </location>
</feature>
<dbReference type="InterPro" id="IPR040283">
    <property type="entry name" value="DDB_G0292058-like"/>
</dbReference>
<dbReference type="GO" id="GO:0005886">
    <property type="term" value="C:plasma membrane"/>
    <property type="evidence" value="ECO:0007669"/>
    <property type="project" value="TreeGrafter"/>
</dbReference>
<feature type="transmembrane region" description="Helical" evidence="1">
    <location>
        <begin position="147"/>
        <end position="169"/>
    </location>
</feature>
<name>A0A834GL18_RHOSS</name>
<evidence type="ECO:0000256" key="1">
    <source>
        <dbReference type="SAM" id="Phobius"/>
    </source>
</evidence>
<feature type="transmembrane region" description="Helical" evidence="1">
    <location>
        <begin position="495"/>
        <end position="517"/>
    </location>
</feature>
<dbReference type="PANTHER" id="PTHR31414">
    <property type="entry name" value="TRANSMEMBRANE PROTEIN DDB_G0292058"/>
    <property type="match status" value="1"/>
</dbReference>
<accession>A0A834GL18</accession>
<keyword evidence="2" id="KW-0732">Signal</keyword>
<reference evidence="3" key="1">
    <citation type="submission" date="2019-11" db="EMBL/GenBank/DDBJ databases">
        <authorList>
            <person name="Liu Y."/>
            <person name="Hou J."/>
            <person name="Li T.-Q."/>
            <person name="Guan C.-H."/>
            <person name="Wu X."/>
            <person name="Wu H.-Z."/>
            <person name="Ling F."/>
            <person name="Zhang R."/>
            <person name="Shi X.-G."/>
            <person name="Ren J.-P."/>
            <person name="Chen E.-F."/>
            <person name="Sun J.-M."/>
        </authorList>
    </citation>
    <scope>NUCLEOTIDE SEQUENCE</scope>
    <source>
        <strain evidence="3">Adult_tree_wgs_1</strain>
        <tissue evidence="3">Leaves</tissue>
    </source>
</reference>